<dbReference type="Pfam" id="PF00270">
    <property type="entry name" value="DEAD"/>
    <property type="match status" value="2"/>
</dbReference>
<dbReference type="SMART" id="SM00973">
    <property type="entry name" value="Sec63"/>
    <property type="match status" value="2"/>
</dbReference>
<evidence type="ECO:0000256" key="6">
    <source>
        <dbReference type="SAM" id="MobiDB-lite"/>
    </source>
</evidence>
<evidence type="ECO:0000256" key="3">
    <source>
        <dbReference type="ARBA" id="ARBA00022801"/>
    </source>
</evidence>
<reference evidence="9" key="1">
    <citation type="submission" date="2015-08" db="EMBL/GenBank/DDBJ databases">
        <authorList>
            <person name="Babu N.S."/>
            <person name="Beckwith C.J."/>
            <person name="Beseler K.G."/>
            <person name="Brison A."/>
            <person name="Carone J.V."/>
            <person name="Caskin T.P."/>
            <person name="Diamond M."/>
            <person name="Durham M.E."/>
            <person name="Foxe J.M."/>
            <person name="Go M."/>
            <person name="Henderson B.A."/>
            <person name="Jones I.B."/>
            <person name="McGettigan J.A."/>
            <person name="Micheletti S.J."/>
            <person name="Nasrallah M.E."/>
            <person name="Ortiz D."/>
            <person name="Piller C.R."/>
            <person name="Privatt S.R."/>
            <person name="Schneider S.L."/>
            <person name="Sharp S."/>
            <person name="Smith T.C."/>
            <person name="Stanton J.D."/>
            <person name="Ullery H.E."/>
            <person name="Wilson R.J."/>
            <person name="Serrano M.G."/>
            <person name="Buck G."/>
            <person name="Lee V."/>
            <person name="Wang Y."/>
            <person name="Carvalho R."/>
            <person name="Voegtly L."/>
            <person name="Shi R."/>
            <person name="Duckworth R."/>
            <person name="Johnson A."/>
            <person name="Loviza R."/>
            <person name="Walstead R."/>
            <person name="Shah Z."/>
            <person name="Kiflezghi M."/>
            <person name="Wade K."/>
            <person name="Ball S.L."/>
            <person name="Bradley K.W."/>
            <person name="Asai D.J."/>
            <person name="Bowman C.A."/>
            <person name="Russell D.A."/>
            <person name="Pope W.H."/>
            <person name="Jacobs-Sera D."/>
            <person name="Hendrix R.W."/>
            <person name="Hatfull G.F."/>
        </authorList>
    </citation>
    <scope>NUCLEOTIDE SEQUENCE [LARGE SCALE GENOMIC DNA]</scope>
</reference>
<organism evidence="9">
    <name type="scientific">Cryptosporidium hominis</name>
    <dbReference type="NCBI Taxonomy" id="237895"/>
    <lineage>
        <taxon>Eukaryota</taxon>
        <taxon>Sar</taxon>
        <taxon>Alveolata</taxon>
        <taxon>Apicomplexa</taxon>
        <taxon>Conoidasida</taxon>
        <taxon>Coccidia</taxon>
        <taxon>Eucoccidiorida</taxon>
        <taxon>Eimeriorina</taxon>
        <taxon>Cryptosporidiidae</taxon>
        <taxon>Cryptosporidium</taxon>
    </lineage>
</organism>
<evidence type="ECO:0000256" key="5">
    <source>
        <dbReference type="ARBA" id="ARBA00022840"/>
    </source>
</evidence>
<dbReference type="PIRSF" id="PIRSF039073">
    <property type="entry name" value="BRR2"/>
    <property type="match status" value="1"/>
</dbReference>
<dbReference type="Pfam" id="PF18149">
    <property type="entry name" value="Helicase_PWI"/>
    <property type="match status" value="1"/>
</dbReference>
<dbReference type="Pfam" id="PF23445">
    <property type="entry name" value="WHD_SNRNP200"/>
    <property type="match status" value="2"/>
</dbReference>
<dbReference type="GO" id="GO:0005524">
    <property type="term" value="F:ATP binding"/>
    <property type="evidence" value="ECO:0007669"/>
    <property type="project" value="UniProtKB-KW"/>
</dbReference>
<proteinExistence type="predicted"/>
<dbReference type="InterPro" id="IPR057842">
    <property type="entry name" value="WH_MER3"/>
</dbReference>
<dbReference type="VEuPathDB" id="CryptoDB:ChTU502y2012_374g0265"/>
<dbReference type="CDD" id="cd18795">
    <property type="entry name" value="SF2_C_Ski2"/>
    <property type="match status" value="1"/>
</dbReference>
<feature type="domain" description="Helicase ATP-binding" evidence="7">
    <location>
        <begin position="1487"/>
        <end position="1670"/>
    </location>
</feature>
<evidence type="ECO:0000313" key="9">
    <source>
        <dbReference type="EMBL" id="CUV06283.1"/>
    </source>
</evidence>
<dbReference type="SUPFAM" id="SSF158702">
    <property type="entry name" value="Sec63 N-terminal domain-like"/>
    <property type="match status" value="2"/>
</dbReference>
<dbReference type="FunFam" id="3.40.50.300:FF:003287">
    <property type="entry name" value="U5 small nuclear ribonucleoprotein 200 kDa helicase"/>
    <property type="match status" value="1"/>
</dbReference>
<dbReference type="InterPro" id="IPR011545">
    <property type="entry name" value="DEAD/DEAH_box_helicase_dom"/>
</dbReference>
<protein>
    <submittedName>
        <fullName evidence="9">Uncharacterized protein</fullName>
    </submittedName>
</protein>
<dbReference type="Gene3D" id="1.10.10.10">
    <property type="entry name" value="Winged helix-like DNA-binding domain superfamily/Winged helix DNA-binding domain"/>
    <property type="match status" value="2"/>
</dbReference>
<dbReference type="Gene3D" id="1.10.150.20">
    <property type="entry name" value="5' to 3' exonuclease, C-terminal subdomain"/>
    <property type="match status" value="2"/>
</dbReference>
<dbReference type="PANTHER" id="PTHR47961:SF4">
    <property type="entry name" value="ACTIVATING SIGNAL COINTEGRATOR 1 COMPLEX SUBUNIT 3"/>
    <property type="match status" value="1"/>
</dbReference>
<dbReference type="SMART" id="SM00487">
    <property type="entry name" value="DEXDc"/>
    <property type="match status" value="1"/>
</dbReference>
<dbReference type="Proteomes" id="UP000199752">
    <property type="component" value="Chromosome 5"/>
</dbReference>
<dbReference type="InterPro" id="IPR014001">
    <property type="entry name" value="Helicase_ATP-bd"/>
</dbReference>
<dbReference type="VEuPathDB" id="CryptoDB:CHUDEA5_2960"/>
<dbReference type="PROSITE" id="PS51192">
    <property type="entry name" value="HELICASE_ATP_BIND_1"/>
    <property type="match status" value="2"/>
</dbReference>
<evidence type="ECO:0000256" key="2">
    <source>
        <dbReference type="ARBA" id="ARBA00022741"/>
    </source>
</evidence>
<dbReference type="FunFam" id="1.10.150.20:FF:000004">
    <property type="entry name" value="U5 small nuclear ribonucleoprotein helicase"/>
    <property type="match status" value="1"/>
</dbReference>
<evidence type="ECO:0000259" key="8">
    <source>
        <dbReference type="PROSITE" id="PS51194"/>
    </source>
</evidence>
<dbReference type="Gene3D" id="3.40.50.300">
    <property type="entry name" value="P-loop containing nucleotide triphosphate hydrolases"/>
    <property type="match status" value="4"/>
</dbReference>
<feature type="region of interest" description="Disordered" evidence="6">
    <location>
        <begin position="190"/>
        <end position="247"/>
    </location>
</feature>
<dbReference type="InterPro" id="IPR050474">
    <property type="entry name" value="Hel308_SKI2-like"/>
</dbReference>
<dbReference type="InterPro" id="IPR001650">
    <property type="entry name" value="Helicase_C-like"/>
</dbReference>
<keyword evidence="4" id="KW-0347">Helicase</keyword>
<feature type="compositionally biased region" description="Acidic residues" evidence="6">
    <location>
        <begin position="221"/>
        <end position="247"/>
    </location>
</feature>
<feature type="region of interest" description="Disordered" evidence="6">
    <location>
        <begin position="1967"/>
        <end position="1990"/>
    </location>
</feature>
<feature type="domain" description="Helicase ATP-binding" evidence="7">
    <location>
        <begin position="546"/>
        <end position="726"/>
    </location>
</feature>
<feature type="compositionally biased region" description="Acidic residues" evidence="6">
    <location>
        <begin position="1970"/>
        <end position="1989"/>
    </location>
</feature>
<evidence type="ECO:0000259" key="7">
    <source>
        <dbReference type="PROSITE" id="PS51192"/>
    </source>
</evidence>
<dbReference type="SUPFAM" id="SSF52540">
    <property type="entry name" value="P-loop containing nucleoside triphosphate hydrolases"/>
    <property type="match status" value="2"/>
</dbReference>
<dbReference type="GO" id="GO:0006397">
    <property type="term" value="P:mRNA processing"/>
    <property type="evidence" value="ECO:0007669"/>
    <property type="project" value="UniProtKB-ARBA"/>
</dbReference>
<dbReference type="Gene3D" id="1.10.3380.10">
    <property type="entry name" value="Sec63 N-terminal domain-like domain"/>
    <property type="match status" value="2"/>
</dbReference>
<dbReference type="GO" id="GO:0005634">
    <property type="term" value="C:nucleus"/>
    <property type="evidence" value="ECO:0007669"/>
    <property type="project" value="TreeGrafter"/>
</dbReference>
<keyword evidence="2" id="KW-0547">Nucleotide-binding</keyword>
<keyword evidence="5" id="KW-0067">ATP-binding</keyword>
<evidence type="ECO:0000256" key="4">
    <source>
        <dbReference type="ARBA" id="ARBA00022806"/>
    </source>
</evidence>
<gene>
    <name evidence="9" type="ORF">CHUDEA5_2960</name>
</gene>
<dbReference type="SMART" id="SM00490">
    <property type="entry name" value="HELICc"/>
    <property type="match status" value="2"/>
</dbReference>
<dbReference type="Pfam" id="PF02889">
    <property type="entry name" value="Sec63"/>
    <property type="match status" value="2"/>
</dbReference>
<dbReference type="InterPro" id="IPR027417">
    <property type="entry name" value="P-loop_NTPase"/>
</dbReference>
<accession>A0A0S4TGN7</accession>
<dbReference type="GO" id="GO:0004386">
    <property type="term" value="F:helicase activity"/>
    <property type="evidence" value="ECO:0007669"/>
    <property type="project" value="UniProtKB-KW"/>
</dbReference>
<dbReference type="VEuPathDB" id="CryptoDB:Chro.50075"/>
<dbReference type="EMBL" id="LN877951">
    <property type="protein sequence ID" value="CUV06283.1"/>
    <property type="molecule type" value="Genomic_DNA"/>
</dbReference>
<dbReference type="GO" id="GO:0016787">
    <property type="term" value="F:hydrolase activity"/>
    <property type="evidence" value="ECO:0007669"/>
    <property type="project" value="UniProtKB-KW"/>
</dbReference>
<sequence>MLYKYYVKKMADDYEMSKRFGYKANSNLVIQTSQRSRENVPTGEAESLAGRIKYKMGDLANKRTKPKIKEKKQVKKKLNRSIVNENDSGNILDLDLRSAGNSYTPTTMETRLAYDELLGILTDILGSQPSKILEDIAFELLIVLKNDELRDEEKHKKCKEIIIQLNNTTYSDILDKSRRIVDFTLNMEEMDDSQNKQTEEASEVAVIFDESDSEKRKGELSDGDDASENDSDTSESDDEEDNDYDDDNEYFEEYENDVTLEIGRDEAENYLNDENYSRDNDYNENHEHSGYIRLKNKDEYLKENEDPDIIDIRKLDAYWLQRELYSLFQDADKSLDMEKEIISILNLEDDQECENSLVMMFNYEHFNWIKKVLKNRWSIYFCTILGQAPSDSEREKIIDRMRNHQKGSEVLDLFSKPLLWKNKDSDFFKSINKYIEETTGVMNGLDDENKNLITSRKSHGKLLDLERIYQEQSLNLNLNTKVVLPQGSERIENADYDSITIPPSKRQIKEKQKLISIEELPEWSRECFRCVSVSYLNEIQSRVFETAFKDFEENLLVCAPTGSGKTNIAMLCILNIISQFIEPQNNGKFTLDTSKFKIVYVSPMKALVSEQVESLRIRLRPLGILVNEMTGDTRISRSLMEMTQVFITTPEKFDVVTRKSTDGLSEKLKLIIFDEVHMLHDSRGSILEGIVARFKKSFTRLVGLSATLPNFIDVAEFLNVNPKRGLYHFGPEFRPVPLLQTFIGIKAKKGFKKLQLMNSLVYDTVIKDITNHQILVFVHSRKDTIHTAKYIRDTATENGMLNLFFSGNNNVSREIILDEVNNIKSNNLKEILPCGIGIHHAGLVRSDRKVVEDLFSDGHIKVLVTTATLAWGVNLPAHTVIIKGTQIYQPERGEWTELSPLDMLQMIGRGGRPQYDNNGHGIVITDFDHLTYYLSLLNQQLNIESQLIPKLPDLINAEISLGNVQNKRDALDWIKKTFLYIRIIRNPSLYGLDIDEIIDKSKQDKDLAAENKDALEEERDLAFKNAVESYLIKLVETALDRLETCKLIQYNHKDGHVGSLMLGRISSHFYLSPETIQDLDKQLLPNLSEIQLFRLFSTCKEFKFLLVRNEEKIELEKLVDKVPIPIQGVGSSNVDGNDNIGNMVDLDTFTKVNVLLQLYITGSRWINAKLTLLSDLHFIAQSAPRIFRAIFNLAIKRRWSTLARRSLKIATMIERRSWEAMLPLRQFKGISEEVVKRLEKKDINWNTYYSFTSNQLGEMLKSSKLGPVLYNLIRKIPRLEISGNIFPIDSKILQLDLVIKSNFIWDNKIHGQSMTGDINTDEINTGETFWILIEDSDGEYLYLSDMIVVRPSLNEISNNKNENEIFMQDEYYLSYQIFLEKKGVRKNYDQDDVIPPFIFVRAIADKWLHSETSISMPVENKVILPNIQYENTELLDLQPIGVKKAFSESGFEVYLRRMFSIGDNDKEFDHQSYDSLKLNGLQTQLFNLIYNSDKSFYLSSPPGNGQFICTCMGILREMKQDSKFQSKNFQVLFLSCNKDKADYYVSKFESIFGVNQIVSGLKGKTTVQIEQELKSKSIIVSDIETWDNHVGKKLTKIRDLVKKLKLLVIDGIEFINSNNSNGSVIESAISRIRYIITPLNLKIRIFAYSKCISNANEVSEWLGILRENVFSFDQNIFNETINKKVIAFDSYYRSSRFQMMLKYLKDNIILQLINQPKGENKTLIIFVLDYEFCLSLANELSLFIVSESDQQEEGVTEYNSLLKFSIHNRIGFLYKNQSCKEKEYILSQFNDEKINIIIACEDMKNSITLKFDYVVVMDTKKIDYDDNKGSLINSKIRKTIDYSQFDIHQMLSRCKNQMDHYSNFILLCSSNKQEFYEYTINNSLPLESNIDFGIIDCLNTEIALKTIKTKQDTIDWITWTLFYRRISKNPSYYGLTGNTSVHISDYLSEYLESLLDSLSEAKCIQVDGKENDEDGDNEKEEENEDDNEGNDMVVSLNLSLISAFYNLKVSTIEFISKNLSEDDTYDSLIQLISMVPQLQEECLIRKGDNQILDQLCRDLNLNLMTNTESSKSLSSPNYQYRSLTSRKIQILLNSYIKRHKFILSRPLVRNDLIDILRLVMDLLFAMVDISSSYGWINTCLRIMELSQMLVQAISNPVNDKLMQLSMSMNKDRIRIFKESGVTDIYDLINMNDDDRDELLTEKLSLSEKEISQIAQVCNDFPIIETEYTILGCNDLNEKNKRRRVDLENSTNTKNGETQRLFECNPESELTLSIDISRDFSSNEEEDNDLKNQNNIKDQEIYPCIVKNLNYYPLEKEENWWAILIKIGVPNLPKENSDDENEDEILSIRRIQLNKISNQVLLKFNSIEDSGMITNYKLLVICDSYIGCDQEFMFSVKTVEY</sequence>
<dbReference type="FunFam" id="3.40.50.300:FF:000062">
    <property type="entry name" value="U5 small nuclear ribonucleoprotein helicase"/>
    <property type="match status" value="1"/>
</dbReference>
<dbReference type="PROSITE" id="PS51194">
    <property type="entry name" value="HELICASE_CTER"/>
    <property type="match status" value="1"/>
</dbReference>
<name>A0A0S4TGN7_CRYHO</name>
<keyword evidence="3" id="KW-0378">Hydrolase</keyword>
<dbReference type="Gene3D" id="2.60.40.150">
    <property type="entry name" value="C2 domain"/>
    <property type="match status" value="2"/>
</dbReference>
<dbReference type="InterPro" id="IPR036388">
    <property type="entry name" value="WH-like_DNA-bd_sf"/>
</dbReference>
<dbReference type="FunFam" id="1.10.10.10:FF:000012">
    <property type="entry name" value="U5 small nuclear ribonucleoprotein helicase"/>
    <property type="match status" value="2"/>
</dbReference>
<evidence type="ECO:0000256" key="1">
    <source>
        <dbReference type="ARBA" id="ARBA00022737"/>
    </source>
</evidence>
<dbReference type="VEuPathDB" id="CryptoDB:Chro.50077"/>
<dbReference type="InterPro" id="IPR004179">
    <property type="entry name" value="Sec63-dom"/>
</dbReference>
<dbReference type="Pfam" id="PF00271">
    <property type="entry name" value="Helicase_C"/>
    <property type="match status" value="1"/>
</dbReference>
<keyword evidence="1" id="KW-0677">Repeat</keyword>
<feature type="domain" description="Helicase C-terminal" evidence="8">
    <location>
        <begin position="761"/>
        <end position="955"/>
    </location>
</feature>
<dbReference type="PANTHER" id="PTHR47961">
    <property type="entry name" value="DNA POLYMERASE THETA, PUTATIVE (AFU_ORTHOLOGUE AFUA_1G05260)-RELATED"/>
    <property type="match status" value="1"/>
</dbReference>
<dbReference type="VEuPathDB" id="CryptoDB:GY17_00001485"/>
<dbReference type="InterPro" id="IPR041094">
    <property type="entry name" value="Brr2_helicase_PWI"/>
</dbReference>
<dbReference type="InterPro" id="IPR014756">
    <property type="entry name" value="Ig_E-set"/>
</dbReference>
<dbReference type="InterPro" id="IPR035892">
    <property type="entry name" value="C2_domain_sf"/>
</dbReference>
<dbReference type="GO" id="GO:0003676">
    <property type="term" value="F:nucleic acid binding"/>
    <property type="evidence" value="ECO:0007669"/>
    <property type="project" value="InterPro"/>
</dbReference>
<dbReference type="SUPFAM" id="SSF81296">
    <property type="entry name" value="E set domains"/>
    <property type="match status" value="2"/>
</dbReference>